<dbReference type="InterPro" id="IPR029787">
    <property type="entry name" value="Nucleotide_cyclase"/>
</dbReference>
<evidence type="ECO:0000256" key="1">
    <source>
        <dbReference type="SAM" id="Coils"/>
    </source>
</evidence>
<dbReference type="Pfam" id="PF00990">
    <property type="entry name" value="GGDEF"/>
    <property type="match status" value="1"/>
</dbReference>
<reference evidence="4" key="1">
    <citation type="journal article" date="2019" name="Int. J. Syst. Evol. Microbiol.">
        <title>The Global Catalogue of Microorganisms (GCM) 10K type strain sequencing project: providing services to taxonomists for standard genome sequencing and annotation.</title>
        <authorList>
            <consortium name="The Broad Institute Genomics Platform"/>
            <consortium name="The Broad Institute Genome Sequencing Center for Infectious Disease"/>
            <person name="Wu L."/>
            <person name="Ma J."/>
        </authorList>
    </citation>
    <scope>NUCLEOTIDE SEQUENCE [LARGE SCALE GENOMIC DNA]</scope>
    <source>
        <strain evidence="4">JCM 30331</strain>
    </source>
</reference>
<feature type="domain" description="GGDEF" evidence="2">
    <location>
        <begin position="287"/>
        <end position="415"/>
    </location>
</feature>
<organism evidence="3 4">
    <name type="scientific">Deinococcus malanensis</name>
    <dbReference type="NCBI Taxonomy" id="1706855"/>
    <lineage>
        <taxon>Bacteria</taxon>
        <taxon>Thermotogati</taxon>
        <taxon>Deinococcota</taxon>
        <taxon>Deinococci</taxon>
        <taxon>Deinococcales</taxon>
        <taxon>Deinococcaceae</taxon>
        <taxon>Deinococcus</taxon>
    </lineage>
</organism>
<protein>
    <recommendedName>
        <fullName evidence="2">GGDEF domain-containing protein</fullName>
    </recommendedName>
</protein>
<dbReference type="SUPFAM" id="SSF48452">
    <property type="entry name" value="TPR-like"/>
    <property type="match status" value="1"/>
</dbReference>
<dbReference type="EMBL" id="BMPP01000016">
    <property type="protein sequence ID" value="GGK36649.1"/>
    <property type="molecule type" value="Genomic_DNA"/>
</dbReference>
<proteinExistence type="predicted"/>
<dbReference type="Proteomes" id="UP000647587">
    <property type="component" value="Unassembled WGS sequence"/>
</dbReference>
<dbReference type="CDD" id="cd01949">
    <property type="entry name" value="GGDEF"/>
    <property type="match status" value="1"/>
</dbReference>
<feature type="coiled-coil region" evidence="1">
    <location>
        <begin position="219"/>
        <end position="260"/>
    </location>
</feature>
<dbReference type="SMART" id="SM00267">
    <property type="entry name" value="GGDEF"/>
    <property type="match status" value="1"/>
</dbReference>
<evidence type="ECO:0000259" key="2">
    <source>
        <dbReference type="PROSITE" id="PS50887"/>
    </source>
</evidence>
<dbReference type="Pfam" id="PF13424">
    <property type="entry name" value="TPR_12"/>
    <property type="match status" value="1"/>
</dbReference>
<dbReference type="InterPro" id="IPR050469">
    <property type="entry name" value="Diguanylate_Cyclase"/>
</dbReference>
<keyword evidence="1" id="KW-0175">Coiled coil</keyword>
<dbReference type="PROSITE" id="PS50887">
    <property type="entry name" value="GGDEF"/>
    <property type="match status" value="1"/>
</dbReference>
<name>A0ABQ2F0S1_9DEIO</name>
<dbReference type="SUPFAM" id="SSF55073">
    <property type="entry name" value="Nucleotide cyclase"/>
    <property type="match status" value="1"/>
</dbReference>
<sequence length="415" mass="46380">MLKQLDHVHSPTLKAVLLCDIGANFNHFGTPHDALTFLGQALAVTVEHDLHFSRILVRENLGQTLLQLGRLEEGEHFLKEGLDEAVAGGYDRWEAYLRCTLGEHLAMTGDVQAGYEHLIRATQVAQHVKDSYLASTSASTLGRALRRLGQLEDACHHLEMGLRIAQDADLLGPCKLAHQELSELLAQQGNFEKALRHFQQFHELAMKVQLEESRRHAQLLILQQELDREREQSESHRQTNDELRRAHSVMQRQAEELTRLASEDTLTGLANRRQFMRDLAVKKADGTSFAVTLIDVDHFKSVNDCFGHPVGDQVLIKLGQLFSQHTRADDAVARIGGEEFAVLLAVPDAVRAREVAERIREAVAAHGWNEIAPELAVTVSVGIVLGEEAEEQDNLLRLADARLYEAKQSGRNKVV</sequence>
<accession>A0ABQ2F0S1</accession>
<dbReference type="InterPro" id="IPR011990">
    <property type="entry name" value="TPR-like_helical_dom_sf"/>
</dbReference>
<comment type="caution">
    <text evidence="3">The sequence shown here is derived from an EMBL/GenBank/DDBJ whole genome shotgun (WGS) entry which is preliminary data.</text>
</comment>
<dbReference type="InterPro" id="IPR000160">
    <property type="entry name" value="GGDEF_dom"/>
</dbReference>
<evidence type="ECO:0000313" key="4">
    <source>
        <dbReference type="Proteomes" id="UP000647587"/>
    </source>
</evidence>
<evidence type="ECO:0000313" key="3">
    <source>
        <dbReference type="EMBL" id="GGK36649.1"/>
    </source>
</evidence>
<dbReference type="PANTHER" id="PTHR45138:SF9">
    <property type="entry name" value="DIGUANYLATE CYCLASE DGCM-RELATED"/>
    <property type="match status" value="1"/>
</dbReference>
<dbReference type="InterPro" id="IPR043128">
    <property type="entry name" value="Rev_trsase/Diguanyl_cyclase"/>
</dbReference>
<dbReference type="Gene3D" id="3.30.70.270">
    <property type="match status" value="1"/>
</dbReference>
<keyword evidence="4" id="KW-1185">Reference proteome</keyword>
<dbReference type="NCBIfam" id="TIGR00254">
    <property type="entry name" value="GGDEF"/>
    <property type="match status" value="1"/>
</dbReference>
<dbReference type="PANTHER" id="PTHR45138">
    <property type="entry name" value="REGULATORY COMPONENTS OF SENSORY TRANSDUCTION SYSTEM"/>
    <property type="match status" value="1"/>
</dbReference>
<dbReference type="Gene3D" id="1.25.40.10">
    <property type="entry name" value="Tetratricopeptide repeat domain"/>
    <property type="match status" value="2"/>
</dbReference>
<gene>
    <name evidence="3" type="ORF">GCM10008955_33070</name>
</gene>